<name>A0A5B7FB77_PORTR</name>
<dbReference type="AlphaFoldDB" id="A0A5B7FB77"/>
<dbReference type="PANTHER" id="PTHR48051:SF36">
    <property type="entry name" value="CASPASE FAMILY P20 DOMAIN-CONTAINING PROTEIN"/>
    <property type="match status" value="1"/>
</dbReference>
<dbReference type="InterPro" id="IPR050216">
    <property type="entry name" value="LRR_domain-containing"/>
</dbReference>
<organism evidence="3 4">
    <name type="scientific">Portunus trituberculatus</name>
    <name type="common">Swimming crab</name>
    <name type="synonym">Neptunus trituberculatus</name>
    <dbReference type="NCBI Taxonomy" id="210409"/>
    <lineage>
        <taxon>Eukaryota</taxon>
        <taxon>Metazoa</taxon>
        <taxon>Ecdysozoa</taxon>
        <taxon>Arthropoda</taxon>
        <taxon>Crustacea</taxon>
        <taxon>Multicrustacea</taxon>
        <taxon>Malacostraca</taxon>
        <taxon>Eumalacostraca</taxon>
        <taxon>Eucarida</taxon>
        <taxon>Decapoda</taxon>
        <taxon>Pleocyemata</taxon>
        <taxon>Brachyura</taxon>
        <taxon>Eubrachyura</taxon>
        <taxon>Portunoidea</taxon>
        <taxon>Portunidae</taxon>
        <taxon>Portuninae</taxon>
        <taxon>Portunus</taxon>
    </lineage>
</organism>
<dbReference type="InterPro" id="IPR032675">
    <property type="entry name" value="LRR_dom_sf"/>
</dbReference>
<dbReference type="FunFam" id="3.80.10.10:FF:000034">
    <property type="entry name" value="Ras suppressor protein 1"/>
    <property type="match status" value="1"/>
</dbReference>
<accession>A0A5B7FB77</accession>
<evidence type="ECO:0000313" key="3">
    <source>
        <dbReference type="EMBL" id="MPC42368.1"/>
    </source>
</evidence>
<dbReference type="Proteomes" id="UP000324222">
    <property type="component" value="Unassembled WGS sequence"/>
</dbReference>
<dbReference type="EMBL" id="VSRR010005409">
    <property type="protein sequence ID" value="MPC42368.1"/>
    <property type="molecule type" value="Genomic_DNA"/>
</dbReference>
<protein>
    <submittedName>
        <fullName evidence="3">Ras suppressor protein 1</fullName>
    </submittedName>
</protein>
<keyword evidence="4" id="KW-1185">Reference proteome</keyword>
<dbReference type="SUPFAM" id="SSF52058">
    <property type="entry name" value="L domain-like"/>
    <property type="match status" value="1"/>
</dbReference>
<dbReference type="PROSITE" id="PS51450">
    <property type="entry name" value="LRR"/>
    <property type="match status" value="1"/>
</dbReference>
<proteinExistence type="predicted"/>
<dbReference type="OrthoDB" id="676979at2759"/>
<evidence type="ECO:0000313" key="4">
    <source>
        <dbReference type="Proteomes" id="UP000324222"/>
    </source>
</evidence>
<evidence type="ECO:0000256" key="2">
    <source>
        <dbReference type="ARBA" id="ARBA00022737"/>
    </source>
</evidence>
<comment type="caution">
    <text evidence="3">The sequence shown here is derived from an EMBL/GenBank/DDBJ whole genome shotgun (WGS) entry which is preliminary data.</text>
</comment>
<dbReference type="SMART" id="SM00369">
    <property type="entry name" value="LRR_TYP"/>
    <property type="match status" value="4"/>
</dbReference>
<evidence type="ECO:0000256" key="1">
    <source>
        <dbReference type="ARBA" id="ARBA00022614"/>
    </source>
</evidence>
<dbReference type="PANTHER" id="PTHR48051">
    <property type="match status" value="1"/>
</dbReference>
<gene>
    <name evidence="3" type="primary">Rsu1</name>
    <name evidence="3" type="ORF">E2C01_035990</name>
</gene>
<dbReference type="Gene3D" id="3.80.10.10">
    <property type="entry name" value="Ribonuclease Inhibitor"/>
    <property type="match status" value="2"/>
</dbReference>
<keyword evidence="1" id="KW-0433">Leucine-rich repeat</keyword>
<dbReference type="GO" id="GO:0005737">
    <property type="term" value="C:cytoplasm"/>
    <property type="evidence" value="ECO:0007669"/>
    <property type="project" value="TreeGrafter"/>
</dbReference>
<dbReference type="InterPro" id="IPR001611">
    <property type="entry name" value="Leu-rich_rpt"/>
</dbReference>
<dbReference type="InterPro" id="IPR003591">
    <property type="entry name" value="Leu-rich_rpt_typical-subtyp"/>
</dbReference>
<dbReference type="Pfam" id="PF13855">
    <property type="entry name" value="LRR_8"/>
    <property type="match status" value="2"/>
</dbReference>
<reference evidence="3 4" key="1">
    <citation type="submission" date="2019-05" db="EMBL/GenBank/DDBJ databases">
        <title>Another draft genome of Portunus trituberculatus and its Hox gene families provides insights of decapod evolution.</title>
        <authorList>
            <person name="Jeong J.-H."/>
            <person name="Song I."/>
            <person name="Kim S."/>
            <person name="Choi T."/>
            <person name="Kim D."/>
            <person name="Ryu S."/>
            <person name="Kim W."/>
        </authorList>
    </citation>
    <scope>NUCLEOTIDE SEQUENCE [LARGE SCALE GENOMIC DNA]</scope>
    <source>
        <tissue evidence="3">Muscle</tissue>
    </source>
</reference>
<keyword evidence="2" id="KW-0677">Repeat</keyword>
<sequence length="272" mass="30796">MSKAVRKILDESRESGNPELELQDKQITSLEELPGLLLMEHVTRLSLPHNRLTTIPPSIANLVNLEILNLFNNAIEELPTSISSLNKLRILNVGTQGNHVCTQQQHDKERASGVRQRATANPGASPRHLGGEVACIHQDQWEIQMETKLCNCELKSCSAKYESLRALYMGDNDFEVLSPLIKNLKNLQILSLRDNDLIILPREIGELTRLRELHLQGNRLELLPPEISNLDLMSQRSVLRLECNPWQQIIADQLLLGTSHVLDMLKNDSYKL</sequence>